<feature type="non-terminal residue" evidence="2">
    <location>
        <position position="1"/>
    </location>
</feature>
<dbReference type="EMBL" id="CADCUB010000131">
    <property type="protein sequence ID" value="CAA9347795.1"/>
    <property type="molecule type" value="Genomic_DNA"/>
</dbReference>
<feature type="compositionally biased region" description="Basic and acidic residues" evidence="1">
    <location>
        <begin position="15"/>
        <end position="32"/>
    </location>
</feature>
<protein>
    <submittedName>
        <fullName evidence="2">Formyltetrahydrofolate deformylase</fullName>
        <ecNumber evidence="2">3.5.1.10</ecNumber>
    </submittedName>
</protein>
<accession>A0A6J4M791</accession>
<feature type="compositionally biased region" description="Basic residues" evidence="1">
    <location>
        <begin position="213"/>
        <end position="228"/>
    </location>
</feature>
<proteinExistence type="predicted"/>
<feature type="compositionally biased region" description="Low complexity" evidence="1">
    <location>
        <begin position="264"/>
        <end position="276"/>
    </location>
</feature>
<feature type="non-terminal residue" evidence="2">
    <location>
        <position position="285"/>
    </location>
</feature>
<feature type="compositionally biased region" description="Low complexity" evidence="1">
    <location>
        <begin position="201"/>
        <end position="212"/>
    </location>
</feature>
<name>A0A6J4M791_9ACTN</name>
<feature type="compositionally biased region" description="Basic residues" evidence="1">
    <location>
        <begin position="126"/>
        <end position="135"/>
    </location>
</feature>
<feature type="compositionally biased region" description="Basic residues" evidence="1">
    <location>
        <begin position="235"/>
        <end position="246"/>
    </location>
</feature>
<gene>
    <name evidence="2" type="ORF">AVDCRST_MAG07-3056</name>
</gene>
<evidence type="ECO:0000256" key="1">
    <source>
        <dbReference type="SAM" id="MobiDB-lite"/>
    </source>
</evidence>
<evidence type="ECO:0000313" key="2">
    <source>
        <dbReference type="EMBL" id="CAA9347795.1"/>
    </source>
</evidence>
<feature type="compositionally biased region" description="Low complexity" evidence="1">
    <location>
        <begin position="168"/>
        <end position="179"/>
    </location>
</feature>
<feature type="compositionally biased region" description="Basic and acidic residues" evidence="1">
    <location>
        <begin position="112"/>
        <end position="121"/>
    </location>
</feature>
<keyword evidence="2" id="KW-0378">Hydrolase</keyword>
<dbReference type="AlphaFoldDB" id="A0A6J4M791"/>
<organism evidence="2">
    <name type="scientific">uncultured Frankineae bacterium</name>
    <dbReference type="NCBI Taxonomy" id="437475"/>
    <lineage>
        <taxon>Bacteria</taxon>
        <taxon>Bacillati</taxon>
        <taxon>Actinomycetota</taxon>
        <taxon>Actinomycetes</taxon>
        <taxon>Frankiales</taxon>
        <taxon>environmental samples</taxon>
    </lineage>
</organism>
<sequence>DLDRRAPAGAVLPRPARDRPRRLDVPGRDRVQHPRQPAVPRPRHRALLPACPRRGRRPFRPGRAPACGLRRDRDGVRHGLAARRGAPDADAAHGQQAGPLPAGPAVPAPDRCPARRADRRGVQPRGRPRARRVARRPVPPGAGDPADQVRRRGPAPRAGRADRDRARGAGALHAGAVGRAVRRAGGPGHQHPPLVPAELQGRAAVRPGARAGRQAHRRQRPLRHRGPRRGTDHRAGRRPRRPHAHGRAAGPGRSGHRGAGAGPRGPLARRAAGAAERLADRRLPL</sequence>
<dbReference type="GO" id="GO:0008864">
    <property type="term" value="F:formyltetrahydrofolate deformylase activity"/>
    <property type="evidence" value="ECO:0007669"/>
    <property type="project" value="UniProtKB-EC"/>
</dbReference>
<feature type="region of interest" description="Disordered" evidence="1">
    <location>
        <begin position="1"/>
        <end position="285"/>
    </location>
</feature>
<dbReference type="EC" id="3.5.1.10" evidence="2"/>
<reference evidence="2" key="1">
    <citation type="submission" date="2020-02" db="EMBL/GenBank/DDBJ databases">
        <authorList>
            <person name="Meier V. D."/>
        </authorList>
    </citation>
    <scope>NUCLEOTIDE SEQUENCE</scope>
    <source>
        <strain evidence="2">AVDCRST_MAG07</strain>
    </source>
</reference>